<name>A0A0F9FUA5_9ZZZZ</name>
<dbReference type="AlphaFoldDB" id="A0A0F9FUA5"/>
<comment type="caution">
    <text evidence="1">The sequence shown here is derived from an EMBL/GenBank/DDBJ whole genome shotgun (WGS) entry which is preliminary data.</text>
</comment>
<reference evidence="1" key="1">
    <citation type="journal article" date="2015" name="Nature">
        <title>Complex archaea that bridge the gap between prokaryotes and eukaryotes.</title>
        <authorList>
            <person name="Spang A."/>
            <person name="Saw J.H."/>
            <person name="Jorgensen S.L."/>
            <person name="Zaremba-Niedzwiedzka K."/>
            <person name="Martijn J."/>
            <person name="Lind A.E."/>
            <person name="van Eijk R."/>
            <person name="Schleper C."/>
            <person name="Guy L."/>
            <person name="Ettema T.J."/>
        </authorList>
    </citation>
    <scope>NUCLEOTIDE SEQUENCE</scope>
</reference>
<protein>
    <submittedName>
        <fullName evidence="1">Uncharacterized protein</fullName>
    </submittedName>
</protein>
<dbReference type="EMBL" id="LAZR01031094">
    <property type="protein sequence ID" value="KKL54742.1"/>
    <property type="molecule type" value="Genomic_DNA"/>
</dbReference>
<evidence type="ECO:0000313" key="1">
    <source>
        <dbReference type="EMBL" id="KKL54742.1"/>
    </source>
</evidence>
<accession>A0A0F9FUA5</accession>
<sequence>MLSIDKIISGITEQAFGEGYQAFKDGVSLDDNPYSQARSAIGATKYAGWIDGWNARATEKAE</sequence>
<gene>
    <name evidence="1" type="ORF">LCGC14_2262380</name>
</gene>
<proteinExistence type="predicted"/>
<organism evidence="1">
    <name type="scientific">marine sediment metagenome</name>
    <dbReference type="NCBI Taxonomy" id="412755"/>
    <lineage>
        <taxon>unclassified sequences</taxon>
        <taxon>metagenomes</taxon>
        <taxon>ecological metagenomes</taxon>
    </lineage>
</organism>